<feature type="coiled-coil region" evidence="6">
    <location>
        <begin position="79"/>
        <end position="113"/>
    </location>
</feature>
<dbReference type="Pfam" id="PF04085">
    <property type="entry name" value="MreC"/>
    <property type="match status" value="1"/>
</dbReference>
<comment type="function">
    <text evidence="5">Involved in formation and maintenance of cell shape.</text>
</comment>
<dbReference type="NCBIfam" id="TIGR00219">
    <property type="entry name" value="mreC"/>
    <property type="match status" value="1"/>
</dbReference>
<evidence type="ECO:0000256" key="4">
    <source>
        <dbReference type="ARBA" id="ARBA00032089"/>
    </source>
</evidence>
<dbReference type="GO" id="GO:0005886">
    <property type="term" value="C:plasma membrane"/>
    <property type="evidence" value="ECO:0007669"/>
    <property type="project" value="TreeGrafter"/>
</dbReference>
<sequence>MPQFFMNKRLVILLVGIILLVALIGFSLRERDSLSWPEQFIKDTAGFVQNIVAKPAHTVAGFIDNIRDLSRTYEENELLKSRLDEYAQLKVEVERLKNENEELKNVLEKETDLASYTTREASVIARSLDLWNDSIIIDKGEIHGIETNMAVITADGMIGKISSVGKTTSTVQLLTTEERTNKIHVSIQGDESIYGLVEGYDEEQNQLLVKQIPSDKAVEEGMAVITSGLGGVYPKGLLIGEVVKVEADQYGLTKTAYVKPAANFYSFEHVIVVERMMEQPEDGDESEDES</sequence>
<keyword evidence="6" id="KW-0175">Coiled coil</keyword>
<keyword evidence="9" id="KW-1185">Reference proteome</keyword>
<evidence type="ECO:0000256" key="5">
    <source>
        <dbReference type="PIRNR" id="PIRNR038471"/>
    </source>
</evidence>
<evidence type="ECO:0000256" key="1">
    <source>
        <dbReference type="ARBA" id="ARBA00009369"/>
    </source>
</evidence>
<evidence type="ECO:0000256" key="2">
    <source>
        <dbReference type="ARBA" id="ARBA00013855"/>
    </source>
</evidence>
<name>A0A9E8RWF4_9BACI</name>
<dbReference type="PIRSF" id="PIRSF038471">
    <property type="entry name" value="MreC"/>
    <property type="match status" value="1"/>
</dbReference>
<evidence type="ECO:0000259" key="7">
    <source>
        <dbReference type="Pfam" id="PF04085"/>
    </source>
</evidence>
<evidence type="ECO:0000313" key="9">
    <source>
        <dbReference type="Proteomes" id="UP001164718"/>
    </source>
</evidence>
<dbReference type="InterPro" id="IPR042177">
    <property type="entry name" value="Cell/Rod_1"/>
</dbReference>
<evidence type="ECO:0000313" key="8">
    <source>
        <dbReference type="EMBL" id="WAA10244.1"/>
    </source>
</evidence>
<evidence type="ECO:0000256" key="6">
    <source>
        <dbReference type="SAM" id="Coils"/>
    </source>
</evidence>
<dbReference type="GO" id="GO:0008360">
    <property type="term" value="P:regulation of cell shape"/>
    <property type="evidence" value="ECO:0007669"/>
    <property type="project" value="UniProtKB-KW"/>
</dbReference>
<gene>
    <name evidence="8" type="primary">mreC</name>
    <name evidence="8" type="ORF">OE104_02585</name>
</gene>
<dbReference type="InterPro" id="IPR055342">
    <property type="entry name" value="MreC_beta-barrel_core"/>
</dbReference>
<feature type="domain" description="Rod shape-determining protein MreC beta-barrel core" evidence="7">
    <location>
        <begin position="123"/>
        <end position="274"/>
    </location>
</feature>
<dbReference type="KEGG" id="faf:OE104_02585"/>
<accession>A0A9E8RWF4</accession>
<dbReference type="RefSeq" id="WP_275418028.1">
    <property type="nucleotide sequence ID" value="NZ_CP106878.1"/>
</dbReference>
<comment type="similarity">
    <text evidence="1 5">Belongs to the MreC family.</text>
</comment>
<evidence type="ECO:0000256" key="3">
    <source>
        <dbReference type="ARBA" id="ARBA00022960"/>
    </source>
</evidence>
<reference evidence="8" key="1">
    <citation type="submission" date="2022-09" db="EMBL/GenBank/DDBJ databases">
        <title>Complete Genomes of Fervidibacillus albus and Fervidibacillus halotolerans isolated from tidal flat sediments.</title>
        <authorList>
            <person name="Kwon K.K."/>
            <person name="Yang S.-H."/>
            <person name="Park M.J."/>
            <person name="Oh H.-M."/>
        </authorList>
    </citation>
    <scope>NUCLEOTIDE SEQUENCE</scope>
    <source>
        <strain evidence="8">MEBiC13591</strain>
    </source>
</reference>
<proteinExistence type="inferred from homology"/>
<dbReference type="Gene3D" id="2.40.10.340">
    <property type="entry name" value="Rod shape-determining protein MreC, domain 1"/>
    <property type="match status" value="1"/>
</dbReference>
<dbReference type="InterPro" id="IPR042175">
    <property type="entry name" value="Cell/Rod_MreC_2"/>
</dbReference>
<dbReference type="Gene3D" id="2.40.10.350">
    <property type="entry name" value="Rod shape-determining protein MreC, domain 2"/>
    <property type="match status" value="1"/>
</dbReference>
<dbReference type="InterPro" id="IPR007221">
    <property type="entry name" value="MreC"/>
</dbReference>
<dbReference type="PANTHER" id="PTHR34138:SF1">
    <property type="entry name" value="CELL SHAPE-DETERMINING PROTEIN MREC"/>
    <property type="match status" value="1"/>
</dbReference>
<dbReference type="PANTHER" id="PTHR34138">
    <property type="entry name" value="CELL SHAPE-DETERMINING PROTEIN MREC"/>
    <property type="match status" value="1"/>
</dbReference>
<dbReference type="Gene3D" id="1.20.5.490">
    <property type="entry name" value="Single helix bin"/>
    <property type="match status" value="1"/>
</dbReference>
<dbReference type="AlphaFoldDB" id="A0A9E8RWF4"/>
<organism evidence="8 9">
    <name type="scientific">Fervidibacillus albus</name>
    <dbReference type="NCBI Taxonomy" id="2980026"/>
    <lineage>
        <taxon>Bacteria</taxon>
        <taxon>Bacillati</taxon>
        <taxon>Bacillota</taxon>
        <taxon>Bacilli</taxon>
        <taxon>Bacillales</taxon>
        <taxon>Bacillaceae</taxon>
        <taxon>Fervidibacillus</taxon>
    </lineage>
</organism>
<dbReference type="EMBL" id="CP106878">
    <property type="protein sequence ID" value="WAA10244.1"/>
    <property type="molecule type" value="Genomic_DNA"/>
</dbReference>
<protein>
    <recommendedName>
        <fullName evidence="2 5">Cell shape-determining protein MreC</fullName>
    </recommendedName>
    <alternativeName>
        <fullName evidence="4 5">Cell shape protein MreC</fullName>
    </alternativeName>
</protein>
<keyword evidence="3 5" id="KW-0133">Cell shape</keyword>
<dbReference type="Proteomes" id="UP001164718">
    <property type="component" value="Chromosome"/>
</dbReference>